<keyword evidence="2" id="KW-0997">Cell inner membrane</keyword>
<keyword evidence="3 5" id="KW-0807">Transducer</keyword>
<evidence type="ECO:0000313" key="12">
    <source>
        <dbReference type="Proteomes" id="UP000182983"/>
    </source>
</evidence>
<dbReference type="EMBL" id="FNWO01000014">
    <property type="protein sequence ID" value="SEH56217.1"/>
    <property type="molecule type" value="Genomic_DNA"/>
</dbReference>
<keyword evidence="12" id="KW-1185">Reference proteome</keyword>
<feature type="coiled-coil region" evidence="6">
    <location>
        <begin position="351"/>
        <end position="385"/>
    </location>
</feature>
<protein>
    <submittedName>
        <fullName evidence="11">Methyl-accepting chemotaxis protein</fullName>
    </submittedName>
</protein>
<evidence type="ECO:0000256" key="7">
    <source>
        <dbReference type="SAM" id="Phobius"/>
    </source>
</evidence>
<dbReference type="SUPFAM" id="SSF58104">
    <property type="entry name" value="Methyl-accepting chemotaxis protein (MCP) signaling domain"/>
    <property type="match status" value="1"/>
</dbReference>
<dbReference type="GO" id="GO:0005886">
    <property type="term" value="C:plasma membrane"/>
    <property type="evidence" value="ECO:0007669"/>
    <property type="project" value="UniProtKB-SubCell"/>
</dbReference>
<comment type="similarity">
    <text evidence="4">Belongs to the methyl-accepting chemotaxis (MCP) protein family.</text>
</comment>
<dbReference type="PANTHER" id="PTHR32089:SF112">
    <property type="entry name" value="LYSOZYME-LIKE PROTEIN-RELATED"/>
    <property type="match status" value="1"/>
</dbReference>
<evidence type="ECO:0000256" key="6">
    <source>
        <dbReference type="SAM" id="Coils"/>
    </source>
</evidence>
<dbReference type="InterPro" id="IPR003660">
    <property type="entry name" value="HAMP_dom"/>
</dbReference>
<feature type="domain" description="Methyl-accepting transducer" evidence="8">
    <location>
        <begin position="397"/>
        <end position="633"/>
    </location>
</feature>
<dbReference type="PROSITE" id="PS50111">
    <property type="entry name" value="CHEMOTAXIS_TRANSDUC_2"/>
    <property type="match status" value="1"/>
</dbReference>
<dbReference type="SUPFAM" id="SSF103190">
    <property type="entry name" value="Sensory domain-like"/>
    <property type="match status" value="1"/>
</dbReference>
<dbReference type="PROSITE" id="PS50192">
    <property type="entry name" value="T_SNARE"/>
    <property type="match status" value="1"/>
</dbReference>
<dbReference type="RefSeq" id="WP_074769927.1">
    <property type="nucleotide sequence ID" value="NZ_FNWO01000014.1"/>
</dbReference>
<dbReference type="Proteomes" id="UP000182983">
    <property type="component" value="Unassembled WGS sequence"/>
</dbReference>
<dbReference type="InterPro" id="IPR000727">
    <property type="entry name" value="T_SNARE_dom"/>
</dbReference>
<organism evidence="11 12">
    <name type="scientific">Magnetospirillum fulvum</name>
    <name type="common">Rhodospirillum fulvum</name>
    <dbReference type="NCBI Taxonomy" id="1082"/>
    <lineage>
        <taxon>Bacteria</taxon>
        <taxon>Pseudomonadati</taxon>
        <taxon>Pseudomonadota</taxon>
        <taxon>Alphaproteobacteria</taxon>
        <taxon>Rhodospirillales</taxon>
        <taxon>Rhodospirillaceae</taxon>
        <taxon>Magnetospirillum</taxon>
    </lineage>
</organism>
<keyword evidence="7" id="KW-1133">Transmembrane helix</keyword>
<sequence length="653" mass="68305">MKLRSISARLVLAISLITTATGVVIGAFSVSQQRGMTQLALDQMMEQQYNSIIAALDYEGRSVMAASSTVAALPPVGEAVVKGDREALLALLGGAQKALKAQGISFLNLTLPPATLFLRTHDPKAFGDDVSARRTTIVTANKTGTQIVGVEPAREGLAIYAITPIIRDGKSIAVVDVGMSFNKEFADRAKQRLGTDLSVHQYDGKVFTTVASTFGTEVVATADEMAEVLKGGTVRRAATLGGHPAALYMAQIKNYAGQPIAVIQLVKDTTAYEAAAWEAQRNLTIGTILILIIGVFLALILGRSLSRPIAAITTTMNHLSSGNMQVVIPGGDRSDELGAMAKAVDVFRLAMSEAAAMRETQEALMHRAEQEKKDALRALASTFEETIGRIIETVTSAATELQASSGQMALTAALTSSQATSVAHSAQLASGNVQTVASATEQLAASIREIAQQVDRSQSVSNRAGDEAAKTTAHIQGLSQNVCKIGEIVNLINDIASQTNLLALNATIEAARAGDAGKGFAVVAGEVKNLANQTARATTEIANQIKAVQDGTDTAVHAIDSISSVIGEMAAISSAVAAAVEEQSSATNEIARNVEQAAVGTEDVSTNIVQVEQAARETGTASGQIKDSAADLSRQAEFLRHGVNEFLDQVRGN</sequence>
<evidence type="ECO:0000256" key="4">
    <source>
        <dbReference type="ARBA" id="ARBA00029447"/>
    </source>
</evidence>
<evidence type="ECO:0000259" key="8">
    <source>
        <dbReference type="PROSITE" id="PS50111"/>
    </source>
</evidence>
<name>A0A1H6J2G3_MAGFU</name>
<evidence type="ECO:0000313" key="11">
    <source>
        <dbReference type="EMBL" id="SEH56217.1"/>
    </source>
</evidence>
<keyword evidence="6" id="KW-0175">Coiled coil</keyword>
<dbReference type="Pfam" id="PF00672">
    <property type="entry name" value="HAMP"/>
    <property type="match status" value="1"/>
</dbReference>
<evidence type="ECO:0000256" key="1">
    <source>
        <dbReference type="ARBA" id="ARBA00004429"/>
    </source>
</evidence>
<gene>
    <name evidence="11" type="ORF">SAMN04244559_02953</name>
</gene>
<dbReference type="InterPro" id="IPR029150">
    <property type="entry name" value="dCache_3"/>
</dbReference>
<keyword evidence="7" id="KW-0812">Transmembrane</keyword>
<evidence type="ECO:0000259" key="10">
    <source>
        <dbReference type="PROSITE" id="PS50885"/>
    </source>
</evidence>
<reference evidence="12" key="1">
    <citation type="submission" date="2016-10" db="EMBL/GenBank/DDBJ databases">
        <authorList>
            <person name="Varghese N."/>
            <person name="Submissions S."/>
        </authorList>
    </citation>
    <scope>NUCLEOTIDE SEQUENCE [LARGE SCALE GENOMIC DNA]</scope>
    <source>
        <strain evidence="12">DSM 13234</strain>
    </source>
</reference>
<dbReference type="Gene3D" id="1.10.287.950">
    <property type="entry name" value="Methyl-accepting chemotaxis protein"/>
    <property type="match status" value="1"/>
</dbReference>
<dbReference type="SMART" id="SM00304">
    <property type="entry name" value="HAMP"/>
    <property type="match status" value="1"/>
</dbReference>
<dbReference type="OrthoDB" id="1776073at2"/>
<dbReference type="InterPro" id="IPR029151">
    <property type="entry name" value="Sensor-like_sf"/>
</dbReference>
<feature type="domain" description="T-SNARE coiled-coil homology" evidence="9">
    <location>
        <begin position="559"/>
        <end position="611"/>
    </location>
</feature>
<dbReference type="PANTHER" id="PTHR32089">
    <property type="entry name" value="METHYL-ACCEPTING CHEMOTAXIS PROTEIN MCPB"/>
    <property type="match status" value="1"/>
</dbReference>
<dbReference type="InterPro" id="IPR004089">
    <property type="entry name" value="MCPsignal_dom"/>
</dbReference>
<dbReference type="SUPFAM" id="SSF158472">
    <property type="entry name" value="HAMP domain-like"/>
    <property type="match status" value="1"/>
</dbReference>
<feature type="transmembrane region" description="Helical" evidence="7">
    <location>
        <begin position="283"/>
        <end position="302"/>
    </location>
</feature>
<evidence type="ECO:0000256" key="2">
    <source>
        <dbReference type="ARBA" id="ARBA00022519"/>
    </source>
</evidence>
<dbReference type="Pfam" id="PF14827">
    <property type="entry name" value="dCache_3"/>
    <property type="match status" value="1"/>
</dbReference>
<accession>A0A1H6J2G3</accession>
<evidence type="ECO:0000256" key="5">
    <source>
        <dbReference type="PROSITE-ProRule" id="PRU00284"/>
    </source>
</evidence>
<dbReference type="AlphaFoldDB" id="A0A1H6J2G3"/>
<evidence type="ECO:0000259" key="9">
    <source>
        <dbReference type="PROSITE" id="PS50192"/>
    </source>
</evidence>
<dbReference type="CDD" id="cd06225">
    <property type="entry name" value="HAMP"/>
    <property type="match status" value="1"/>
</dbReference>
<dbReference type="SMART" id="SM00283">
    <property type="entry name" value="MA"/>
    <property type="match status" value="1"/>
</dbReference>
<dbReference type="PROSITE" id="PS50885">
    <property type="entry name" value="HAMP"/>
    <property type="match status" value="1"/>
</dbReference>
<proteinExistence type="inferred from homology"/>
<keyword evidence="2" id="KW-1003">Cell membrane</keyword>
<dbReference type="Gene3D" id="6.10.340.10">
    <property type="match status" value="1"/>
</dbReference>
<keyword evidence="7" id="KW-0472">Membrane</keyword>
<dbReference type="Pfam" id="PF00015">
    <property type="entry name" value="MCPsignal"/>
    <property type="match status" value="1"/>
</dbReference>
<feature type="domain" description="HAMP" evidence="10">
    <location>
        <begin position="303"/>
        <end position="356"/>
    </location>
</feature>
<evidence type="ECO:0000256" key="3">
    <source>
        <dbReference type="ARBA" id="ARBA00023224"/>
    </source>
</evidence>
<dbReference type="GO" id="GO:0007165">
    <property type="term" value="P:signal transduction"/>
    <property type="evidence" value="ECO:0007669"/>
    <property type="project" value="UniProtKB-KW"/>
</dbReference>
<comment type="subcellular location">
    <subcellularLocation>
        <location evidence="1">Cell inner membrane</location>
        <topology evidence="1">Multi-pass membrane protein</topology>
    </subcellularLocation>
</comment>